<name>A0ABV0A1M1_9HYPH</name>
<protein>
    <submittedName>
        <fullName evidence="1">Uncharacterized protein</fullName>
    </submittedName>
</protein>
<evidence type="ECO:0000313" key="1">
    <source>
        <dbReference type="EMBL" id="MEN3237708.1"/>
    </source>
</evidence>
<sequence length="153" mass="17887">MLPKVIVSIELRRNHISICGTPLKYAWSEDLKFLISNESRKLPAVIDPENLSMIYVLEENRRFIVESVHKSTAEMFEFTFQERIFGGISLKLFRKSRRSKKYNDEQIWIDAEIAPSPKVSLLKDDEVQAYLIKEIIISPRLLPGRIDIDTHRN</sequence>
<dbReference type="EMBL" id="JAQYXP010000004">
    <property type="protein sequence ID" value="MEN3237708.1"/>
    <property type="molecule type" value="Genomic_DNA"/>
</dbReference>
<comment type="caution">
    <text evidence="1">The sequence shown here is derived from an EMBL/GenBank/DDBJ whole genome shotgun (WGS) entry which is preliminary data.</text>
</comment>
<evidence type="ECO:0000313" key="2">
    <source>
        <dbReference type="Proteomes" id="UP001407347"/>
    </source>
</evidence>
<keyword evidence="2" id="KW-1185">Reference proteome</keyword>
<reference evidence="1 2" key="1">
    <citation type="journal article" date="2023" name="PLoS ONE">
        <title>Complete genome assembly of Hawai'i environmental nontuberculous mycobacteria reveals unexpected co-isolation with methylobacteria.</title>
        <authorList>
            <person name="Hendrix J."/>
            <person name="Epperson L.E."/>
            <person name="Tong E.I."/>
            <person name="Chan Y.L."/>
            <person name="Hasan N.A."/>
            <person name="Dawrs S.N."/>
            <person name="Norton G.J."/>
            <person name="Virdi R."/>
            <person name="Crooks J.L."/>
            <person name="Chan E.D."/>
            <person name="Honda J.R."/>
            <person name="Strong M."/>
        </authorList>
    </citation>
    <scope>NUCLEOTIDE SEQUENCE [LARGE SCALE GENOMIC DNA]</scope>
    <source>
        <strain evidence="1 2">NJH_HI04-1</strain>
    </source>
</reference>
<dbReference type="RefSeq" id="WP_123834334.1">
    <property type="nucleotide sequence ID" value="NZ_JACWCT010000061.1"/>
</dbReference>
<gene>
    <name evidence="1" type="ORF">PUR29_29875</name>
</gene>
<proteinExistence type="predicted"/>
<dbReference type="Proteomes" id="UP001407347">
    <property type="component" value="Unassembled WGS sequence"/>
</dbReference>
<accession>A0ABV0A1M1</accession>
<organism evidence="1 2">
    <name type="scientific">Methylobacterium ajmalii</name>
    <dbReference type="NCBI Taxonomy" id="2738439"/>
    <lineage>
        <taxon>Bacteria</taxon>
        <taxon>Pseudomonadati</taxon>
        <taxon>Pseudomonadota</taxon>
        <taxon>Alphaproteobacteria</taxon>
        <taxon>Hyphomicrobiales</taxon>
        <taxon>Methylobacteriaceae</taxon>
        <taxon>Methylobacterium</taxon>
    </lineage>
</organism>